<gene>
    <name evidence="1" type="ORF">EV662_1016</name>
</gene>
<dbReference type="RefSeq" id="WP_207903561.1">
    <property type="nucleotide sequence ID" value="NZ_SLXP01000001.1"/>
</dbReference>
<evidence type="ECO:0000313" key="2">
    <source>
        <dbReference type="Proteomes" id="UP000294835"/>
    </source>
</evidence>
<dbReference type="InterPro" id="IPR021497">
    <property type="entry name" value="GTA_holin_3TM"/>
</dbReference>
<keyword evidence="2" id="KW-1185">Reference proteome</keyword>
<sequence length="225" mass="23944">MGLISFLTRFLGSGVARETIEVFRPNAEAADQRDNDRFLAALEQLAAERAGPDRFGRIVDGLNRLPRPAMAFGTLGLFVFAMVAPESFAVRVSALALVPEPMWWLLGAIVSFYFGARELQKGREVNVARSMEALARWRAGTAEVREELAAASPPGAAHPSAARAGLFGALPASIRGLLGGRPASLPVHQVATADDPRPAPPPGASLIDFAILDRNPALSAALRRV</sequence>
<name>A0A4R2Q529_9RHOB</name>
<evidence type="ECO:0000313" key="1">
    <source>
        <dbReference type="EMBL" id="TCP43923.1"/>
    </source>
</evidence>
<proteinExistence type="predicted"/>
<dbReference type="AlphaFoldDB" id="A0A4R2Q529"/>
<dbReference type="EMBL" id="SLXP01000001">
    <property type="protein sequence ID" value="TCP43923.1"/>
    <property type="molecule type" value="Genomic_DNA"/>
</dbReference>
<dbReference type="Proteomes" id="UP000294835">
    <property type="component" value="Unassembled WGS sequence"/>
</dbReference>
<reference evidence="1 2" key="1">
    <citation type="submission" date="2019-03" db="EMBL/GenBank/DDBJ databases">
        <title>Genomic Encyclopedia of Type Strains, Phase IV (KMG-IV): sequencing the most valuable type-strain genomes for metagenomic binning, comparative biology and taxonomic classification.</title>
        <authorList>
            <person name="Goeker M."/>
        </authorList>
    </citation>
    <scope>NUCLEOTIDE SEQUENCE [LARGE SCALE GENOMIC DNA]</scope>
    <source>
        <strain evidence="1 2">DSM 18063</strain>
    </source>
</reference>
<protein>
    <submittedName>
        <fullName evidence="1">Holin (3TMs family)</fullName>
    </submittedName>
</protein>
<comment type="caution">
    <text evidence="1">The sequence shown here is derived from an EMBL/GenBank/DDBJ whole genome shotgun (WGS) entry which is preliminary data.</text>
</comment>
<organism evidence="1 2">
    <name type="scientific">Rhodovulum marinum</name>
    <dbReference type="NCBI Taxonomy" id="320662"/>
    <lineage>
        <taxon>Bacteria</taxon>
        <taxon>Pseudomonadati</taxon>
        <taxon>Pseudomonadota</taxon>
        <taxon>Alphaproteobacteria</taxon>
        <taxon>Rhodobacterales</taxon>
        <taxon>Paracoccaceae</taxon>
        <taxon>Rhodovulum</taxon>
    </lineage>
</organism>
<accession>A0A4R2Q529</accession>
<dbReference type="Pfam" id="PF11351">
    <property type="entry name" value="GTA_holin_3TM"/>
    <property type="match status" value="1"/>
</dbReference>